<reference evidence="5 6" key="1">
    <citation type="journal article" date="2024" name="Commun. Biol.">
        <title>Comparative genomic analysis of thermophilic fungi reveals convergent evolutionary adaptations and gene losses.</title>
        <authorList>
            <person name="Steindorff A.S."/>
            <person name="Aguilar-Pontes M.V."/>
            <person name="Robinson A.J."/>
            <person name="Andreopoulos B."/>
            <person name="LaButti K."/>
            <person name="Kuo A."/>
            <person name="Mondo S."/>
            <person name="Riley R."/>
            <person name="Otillar R."/>
            <person name="Haridas S."/>
            <person name="Lipzen A."/>
            <person name="Grimwood J."/>
            <person name="Schmutz J."/>
            <person name="Clum A."/>
            <person name="Reid I.D."/>
            <person name="Moisan M.C."/>
            <person name="Butler G."/>
            <person name="Nguyen T.T.M."/>
            <person name="Dewar K."/>
            <person name="Conant G."/>
            <person name="Drula E."/>
            <person name="Henrissat B."/>
            <person name="Hansel C."/>
            <person name="Singer S."/>
            <person name="Hutchinson M.I."/>
            <person name="de Vries R.P."/>
            <person name="Natvig D.O."/>
            <person name="Powell A.J."/>
            <person name="Tsang A."/>
            <person name="Grigoriev I.V."/>
        </authorList>
    </citation>
    <scope>NUCLEOTIDE SEQUENCE [LARGE SCALE GENOMIC DNA]</scope>
    <source>
        <strain evidence="5 6">CBS 620.91</strain>
    </source>
</reference>
<dbReference type="PRINTS" id="PR00385">
    <property type="entry name" value="P450"/>
</dbReference>
<keyword evidence="4" id="KW-1133">Transmembrane helix</keyword>
<keyword evidence="4" id="KW-0472">Membrane</keyword>
<dbReference type="Gene3D" id="1.10.630.10">
    <property type="entry name" value="Cytochrome P450"/>
    <property type="match status" value="1"/>
</dbReference>
<dbReference type="InterPro" id="IPR036396">
    <property type="entry name" value="Cyt_P450_sf"/>
</dbReference>
<dbReference type="CDD" id="cd11069">
    <property type="entry name" value="CYP_FUM15-like"/>
    <property type="match status" value="1"/>
</dbReference>
<dbReference type="PRINTS" id="PR00463">
    <property type="entry name" value="EP450I"/>
</dbReference>
<organism evidence="5 6">
    <name type="scientific">Humicola insolens</name>
    <name type="common">Soft-rot fungus</name>
    <dbReference type="NCBI Taxonomy" id="85995"/>
    <lineage>
        <taxon>Eukaryota</taxon>
        <taxon>Fungi</taxon>
        <taxon>Dikarya</taxon>
        <taxon>Ascomycota</taxon>
        <taxon>Pezizomycotina</taxon>
        <taxon>Sordariomycetes</taxon>
        <taxon>Sordariomycetidae</taxon>
        <taxon>Sordariales</taxon>
        <taxon>Chaetomiaceae</taxon>
        <taxon>Mycothermus</taxon>
    </lineage>
</organism>
<evidence type="ECO:0000256" key="1">
    <source>
        <dbReference type="ARBA" id="ARBA00022617"/>
    </source>
</evidence>
<dbReference type="Proteomes" id="UP001583172">
    <property type="component" value="Unassembled WGS sequence"/>
</dbReference>
<name>A0ABR3VI88_HUMIN</name>
<comment type="caution">
    <text evidence="5">The sequence shown here is derived from an EMBL/GenBank/DDBJ whole genome shotgun (WGS) entry which is preliminary data.</text>
</comment>
<sequence length="560" mass="62478">MWSYRTIPPVSLIGAYLLASGRVAQWFRQPGFFTAFAALWAAQTSAWLVWAVILYPKFFSPLIGLPEPATGNSWFMGQWKAIIKFPTGTPMIKWINSIPNDGIIRYLGPFNQERLLITSPKALAEVLTTKNYDFVKPRQLRYSLGRILGIGLLLAEGDEHKMQRKNLMPAFSFRHIKDLYPVFWSKAREGVQAMTEEVREKATAQQSSDEKDTAVIEASNWASRITLDIIGVAGMGRDFEAIKNPGNRLTQAYNRVFKPSRQAQILQLLGLIISPRLLSWLPLQRNKDLDAAAAMIRAECAGLIQEKKQKLAQKELDDVDILSVALTSGGFSDSNLIDQLMTFLAAGHETTASALTWAVYLLAKHPEIQSRLRAEIRANLPPVGTPSDDSTVSSIDIDRLAYLNAVCNEVLRYFPPAPLTLRRAACDTTLLGHRVPKGTQIMLVPWAINKSVHMWGEDAHKFNPDRWMPKEGDDKEKRANSGGATSNYAFLTFLHGPRSCIGQAFAKAEFACLLAAWVGRFSMELHNKEDEDESKLQIKGGVTARPANGMHIRATVVEGW</sequence>
<gene>
    <name evidence="5" type="ORF">VTJ49DRAFT_6995</name>
</gene>
<evidence type="ECO:0000256" key="3">
    <source>
        <dbReference type="ARBA" id="ARBA00023004"/>
    </source>
</evidence>
<evidence type="ECO:0008006" key="7">
    <source>
        <dbReference type="Google" id="ProtNLM"/>
    </source>
</evidence>
<keyword evidence="6" id="KW-1185">Reference proteome</keyword>
<proteinExistence type="predicted"/>
<evidence type="ECO:0000313" key="5">
    <source>
        <dbReference type="EMBL" id="KAL1841504.1"/>
    </source>
</evidence>
<keyword evidence="1" id="KW-0349">Heme</keyword>
<protein>
    <recommendedName>
        <fullName evidence="7">Cytochrome P450</fullName>
    </recommendedName>
</protein>
<evidence type="ECO:0000256" key="4">
    <source>
        <dbReference type="SAM" id="Phobius"/>
    </source>
</evidence>
<keyword evidence="4" id="KW-0812">Transmembrane</keyword>
<dbReference type="InterPro" id="IPR050121">
    <property type="entry name" value="Cytochrome_P450_monoxygenase"/>
</dbReference>
<dbReference type="EMBL" id="JAZGSY010000073">
    <property type="protein sequence ID" value="KAL1841504.1"/>
    <property type="molecule type" value="Genomic_DNA"/>
</dbReference>
<accession>A0ABR3VI88</accession>
<dbReference type="PANTHER" id="PTHR24305">
    <property type="entry name" value="CYTOCHROME P450"/>
    <property type="match status" value="1"/>
</dbReference>
<dbReference type="SUPFAM" id="SSF48264">
    <property type="entry name" value="Cytochrome P450"/>
    <property type="match status" value="1"/>
</dbReference>
<dbReference type="InterPro" id="IPR001128">
    <property type="entry name" value="Cyt_P450"/>
</dbReference>
<keyword evidence="2" id="KW-0479">Metal-binding</keyword>
<feature type="transmembrane region" description="Helical" evidence="4">
    <location>
        <begin position="31"/>
        <end position="55"/>
    </location>
</feature>
<evidence type="ECO:0000256" key="2">
    <source>
        <dbReference type="ARBA" id="ARBA00022723"/>
    </source>
</evidence>
<dbReference type="Pfam" id="PF00067">
    <property type="entry name" value="p450"/>
    <property type="match status" value="1"/>
</dbReference>
<keyword evidence="3" id="KW-0408">Iron</keyword>
<dbReference type="PANTHER" id="PTHR24305:SF227">
    <property type="entry name" value="P450, PUTATIVE (EUROFUNG)-RELATED"/>
    <property type="match status" value="1"/>
</dbReference>
<evidence type="ECO:0000313" key="6">
    <source>
        <dbReference type="Proteomes" id="UP001583172"/>
    </source>
</evidence>
<dbReference type="InterPro" id="IPR002401">
    <property type="entry name" value="Cyt_P450_E_grp-I"/>
</dbReference>